<dbReference type="SMART" id="SM00966">
    <property type="entry name" value="SpoVT_AbrB"/>
    <property type="match status" value="1"/>
</dbReference>
<evidence type="ECO:0000313" key="4">
    <source>
        <dbReference type="Proteomes" id="UP000229699"/>
    </source>
</evidence>
<comment type="caution">
    <text evidence="3">The sequence shown here is derived from an EMBL/GenBank/DDBJ whole genome shotgun (WGS) entry which is preliminary data.</text>
</comment>
<reference evidence="3 4" key="1">
    <citation type="submission" date="2017-09" db="EMBL/GenBank/DDBJ databases">
        <title>Depth-based differentiation of microbial function through sediment-hosted aquifers and enrichment of novel symbionts in the deep terrestrial subsurface.</title>
        <authorList>
            <person name="Probst A.J."/>
            <person name="Ladd B."/>
            <person name="Jarett J.K."/>
            <person name="Geller-Mcgrath D.E."/>
            <person name="Sieber C.M."/>
            <person name="Emerson J.B."/>
            <person name="Anantharaman K."/>
            <person name="Thomas B.C."/>
            <person name="Malmstrom R."/>
            <person name="Stieglmeier M."/>
            <person name="Klingl A."/>
            <person name="Woyke T."/>
            <person name="Ryan C.M."/>
            <person name="Banfield J.F."/>
        </authorList>
    </citation>
    <scope>NUCLEOTIDE SEQUENCE [LARGE SCALE GENOMIC DNA]</scope>
    <source>
        <strain evidence="3">CG22_combo_CG10-13_8_21_14_all_34_12</strain>
    </source>
</reference>
<dbReference type="EMBL" id="PCTC01000012">
    <property type="protein sequence ID" value="PIP63814.1"/>
    <property type="molecule type" value="Genomic_DNA"/>
</dbReference>
<name>A0A2H0C1M1_9BACT</name>
<dbReference type="Pfam" id="PF04014">
    <property type="entry name" value="MazE_antitoxin"/>
    <property type="match status" value="1"/>
</dbReference>
<dbReference type="Gene3D" id="2.10.260.10">
    <property type="match status" value="1"/>
</dbReference>
<dbReference type="SUPFAM" id="SSF89447">
    <property type="entry name" value="AbrB/MazE/MraZ-like"/>
    <property type="match status" value="1"/>
</dbReference>
<accession>A0A2H0C1M1</accession>
<dbReference type="NCBIfam" id="TIGR01439">
    <property type="entry name" value="lp_hng_hel_AbrB"/>
    <property type="match status" value="1"/>
</dbReference>
<protein>
    <recommendedName>
        <fullName evidence="2">SpoVT-AbrB domain-containing protein</fullName>
    </recommendedName>
</protein>
<organism evidence="3 4">
    <name type="scientific">Candidatus Roizmanbacteria bacterium CG22_combo_CG10-13_8_21_14_all_34_12</name>
    <dbReference type="NCBI Taxonomy" id="1974860"/>
    <lineage>
        <taxon>Bacteria</taxon>
        <taxon>Candidatus Roizmaniibacteriota</taxon>
    </lineage>
</organism>
<dbReference type="InterPro" id="IPR007159">
    <property type="entry name" value="SpoVT-AbrB_dom"/>
</dbReference>
<dbReference type="GO" id="GO:0003677">
    <property type="term" value="F:DNA binding"/>
    <property type="evidence" value="ECO:0007669"/>
    <property type="project" value="UniProtKB-UniRule"/>
</dbReference>
<keyword evidence="1" id="KW-0238">DNA-binding</keyword>
<dbReference type="PROSITE" id="PS51740">
    <property type="entry name" value="SPOVT_ABRB"/>
    <property type="match status" value="1"/>
</dbReference>
<dbReference type="Proteomes" id="UP000229699">
    <property type="component" value="Unassembled WGS sequence"/>
</dbReference>
<evidence type="ECO:0000259" key="2">
    <source>
        <dbReference type="PROSITE" id="PS51740"/>
    </source>
</evidence>
<evidence type="ECO:0000313" key="3">
    <source>
        <dbReference type="EMBL" id="PIP63814.1"/>
    </source>
</evidence>
<dbReference type="InterPro" id="IPR037914">
    <property type="entry name" value="SpoVT-AbrB_sf"/>
</dbReference>
<proteinExistence type="predicted"/>
<feature type="domain" description="SpoVT-AbrB" evidence="2">
    <location>
        <begin position="2"/>
        <end position="47"/>
    </location>
</feature>
<dbReference type="AlphaFoldDB" id="A0A2H0C1M1"/>
<sequence>MTFTATITSQGQITIPAKIRKGMGFKKRQRVILTLKNNYVVLEPEPDIMQLSGALNNYAIKNKSIDEVIKIEEEAIGDAVVEHYKKKTK</sequence>
<gene>
    <name evidence="3" type="ORF">COW97_00615</name>
</gene>
<evidence type="ECO:0000256" key="1">
    <source>
        <dbReference type="PROSITE-ProRule" id="PRU01076"/>
    </source>
</evidence>